<keyword evidence="2" id="KW-1185">Reference proteome</keyword>
<dbReference type="AlphaFoldDB" id="A0A0K2GFL0"/>
<accession>A0A0K2GFL0</accession>
<dbReference type="STRING" id="42253.NITMOv2_2982"/>
<protein>
    <submittedName>
        <fullName evidence="1">Uncharacterized protein</fullName>
    </submittedName>
</protein>
<evidence type="ECO:0000313" key="1">
    <source>
        <dbReference type="EMBL" id="ALA59387.1"/>
    </source>
</evidence>
<reference evidence="1 2" key="1">
    <citation type="journal article" date="2015" name="Proc. Natl. Acad. Sci. U.S.A.">
        <title>Expanded metabolic versatility of ubiquitous nitrite-oxidizing bacteria from the genus Nitrospira.</title>
        <authorList>
            <person name="Koch H."/>
            <person name="Lucker S."/>
            <person name="Albertsen M."/>
            <person name="Kitzinger K."/>
            <person name="Herbold C."/>
            <person name="Spieck E."/>
            <person name="Nielsen P.H."/>
            <person name="Wagner M."/>
            <person name="Daims H."/>
        </authorList>
    </citation>
    <scope>NUCLEOTIDE SEQUENCE [LARGE SCALE GENOMIC DNA]</scope>
    <source>
        <strain evidence="1 2">NSP M-1</strain>
    </source>
</reference>
<gene>
    <name evidence="1" type="ORF">NITMOv2_2982</name>
</gene>
<evidence type="ECO:0000313" key="2">
    <source>
        <dbReference type="Proteomes" id="UP000069205"/>
    </source>
</evidence>
<dbReference type="KEGG" id="nmv:NITMOv2_2982"/>
<sequence>MRGLLLALNQDVSNDVAKEHKGTIEVKRVACRTIAGVERSHRASSALPTGRC</sequence>
<name>A0A0K2GFL0_NITMO</name>
<dbReference type="Proteomes" id="UP000069205">
    <property type="component" value="Chromosome"/>
</dbReference>
<dbReference type="EMBL" id="CP011801">
    <property type="protein sequence ID" value="ALA59387.1"/>
    <property type="molecule type" value="Genomic_DNA"/>
</dbReference>
<proteinExistence type="predicted"/>
<organism evidence="1 2">
    <name type="scientific">Nitrospira moscoviensis</name>
    <dbReference type="NCBI Taxonomy" id="42253"/>
    <lineage>
        <taxon>Bacteria</taxon>
        <taxon>Pseudomonadati</taxon>
        <taxon>Nitrospirota</taxon>
        <taxon>Nitrospiria</taxon>
        <taxon>Nitrospirales</taxon>
        <taxon>Nitrospiraceae</taxon>
        <taxon>Nitrospira</taxon>
    </lineage>
</organism>